<keyword evidence="2" id="KW-1185">Reference proteome</keyword>
<dbReference type="PANTHER" id="PTHR21600:SF49">
    <property type="entry name" value="MITOCHONDRIAL MRNA PSEUDOURIDINE SYNTHASE RPUSD3"/>
    <property type="match status" value="1"/>
</dbReference>
<dbReference type="GO" id="GO:0009982">
    <property type="term" value="F:pseudouridine synthase activity"/>
    <property type="evidence" value="ECO:0007669"/>
    <property type="project" value="InterPro"/>
</dbReference>
<dbReference type="SUPFAM" id="SSF55120">
    <property type="entry name" value="Pseudouridine synthase"/>
    <property type="match status" value="1"/>
</dbReference>
<dbReference type="CDD" id="cd02869">
    <property type="entry name" value="PseudoU_synth_RluA_like"/>
    <property type="match status" value="1"/>
</dbReference>
<dbReference type="AlphaFoldDB" id="A0A8B7ZGF3"/>
<dbReference type="GO" id="GO:0003723">
    <property type="term" value="F:RNA binding"/>
    <property type="evidence" value="ECO:0007669"/>
    <property type="project" value="InterPro"/>
</dbReference>
<sequence length="372" mass="41300">MKALKRFSQLEFRVLFSAPTLPPPASSSACKLQCTVAMDHLEEGEVPNHAARDFRATPKRKRRRRKADDQSIFAECGFPWSEKTTVDELEKHISNSKVYDKDGIIALNKPAGIPVTAGSQDNLVSVVEILPKLVEAIGKPAAEIAKAAKKESSGLLLLGEDKQTANALSDAFLMARRRNQLIRKYWALTVGIPSPVQGTINLPIGAEKIGDQTLMVPKRDASKGSFERKEVFPCRTEYRVLSANHDLNCCLLELQPLKLQNQQFQVHLSNKLCSILGDRLYSNQIRDILGVPVLVDPHRAAIGTQNIPEGVQKVLGLRAQHMSRLPLFLHWYQVTLPKWRQKRDVSIQATPPGYFMEAVKRLGLSAGACGTL</sequence>
<dbReference type="KEGG" id="aplc:110986407"/>
<dbReference type="PANTHER" id="PTHR21600">
    <property type="entry name" value="MITOCHONDRIAL RNA PSEUDOURIDINE SYNTHASE"/>
    <property type="match status" value="1"/>
</dbReference>
<evidence type="ECO:0000313" key="3">
    <source>
        <dbReference type="RefSeq" id="XP_022103945.1"/>
    </source>
</evidence>
<accession>A0A8B7ZGF3</accession>
<protein>
    <submittedName>
        <fullName evidence="3">RNA pseudouridylate synthase domain-containing protein 3-like</fullName>
    </submittedName>
</protein>
<dbReference type="CTD" id="285367"/>
<feature type="domain" description="Pseudouridine synthase RsuA/RluA-like" evidence="1">
    <location>
        <begin position="104"/>
        <end position="269"/>
    </location>
</feature>
<dbReference type="InterPro" id="IPR020103">
    <property type="entry name" value="PsdUridine_synth_cat_dom_sf"/>
</dbReference>
<evidence type="ECO:0000259" key="1">
    <source>
        <dbReference type="Pfam" id="PF00849"/>
    </source>
</evidence>
<organism evidence="2 3">
    <name type="scientific">Acanthaster planci</name>
    <name type="common">Crown-of-thorns starfish</name>
    <dbReference type="NCBI Taxonomy" id="133434"/>
    <lineage>
        <taxon>Eukaryota</taxon>
        <taxon>Metazoa</taxon>
        <taxon>Echinodermata</taxon>
        <taxon>Eleutherozoa</taxon>
        <taxon>Asterozoa</taxon>
        <taxon>Asteroidea</taxon>
        <taxon>Valvatacea</taxon>
        <taxon>Valvatida</taxon>
        <taxon>Acanthasteridae</taxon>
        <taxon>Acanthaster</taxon>
    </lineage>
</organism>
<dbReference type="Pfam" id="PF00849">
    <property type="entry name" value="PseudoU_synth_2"/>
    <property type="match status" value="1"/>
</dbReference>
<dbReference type="GO" id="GO:0001522">
    <property type="term" value="P:pseudouridine synthesis"/>
    <property type="evidence" value="ECO:0007669"/>
    <property type="project" value="InterPro"/>
</dbReference>
<dbReference type="GeneID" id="110986407"/>
<gene>
    <name evidence="3" type="primary">LOC110986407</name>
</gene>
<dbReference type="OMA" id="PPAWYHL"/>
<dbReference type="Gene3D" id="3.30.2350.10">
    <property type="entry name" value="Pseudouridine synthase"/>
    <property type="match status" value="1"/>
</dbReference>
<reference evidence="3" key="1">
    <citation type="submission" date="2025-08" db="UniProtKB">
        <authorList>
            <consortium name="RefSeq"/>
        </authorList>
    </citation>
    <scope>IDENTIFICATION</scope>
</reference>
<dbReference type="InterPro" id="IPR006145">
    <property type="entry name" value="PsdUridine_synth_RsuA/RluA"/>
</dbReference>
<dbReference type="PROSITE" id="PS51257">
    <property type="entry name" value="PROKAR_LIPOPROTEIN"/>
    <property type="match status" value="1"/>
</dbReference>
<dbReference type="InterPro" id="IPR050188">
    <property type="entry name" value="RluA_PseudoU_synthase"/>
</dbReference>
<evidence type="ECO:0000313" key="2">
    <source>
        <dbReference type="Proteomes" id="UP000694845"/>
    </source>
</evidence>
<dbReference type="OrthoDB" id="428658at2759"/>
<dbReference type="Proteomes" id="UP000694845">
    <property type="component" value="Unplaced"/>
</dbReference>
<name>A0A8B7ZGF3_ACAPL</name>
<proteinExistence type="predicted"/>
<dbReference type="RefSeq" id="XP_022103945.1">
    <property type="nucleotide sequence ID" value="XM_022248253.1"/>
</dbReference>